<keyword evidence="1" id="KW-0238">DNA-binding</keyword>
<feature type="region of interest" description="Disordered" evidence="3">
    <location>
        <begin position="684"/>
        <end position="707"/>
    </location>
</feature>
<dbReference type="OrthoDB" id="2917041at2759"/>
<keyword evidence="2" id="KW-0175">Coiled coil</keyword>
<dbReference type="EMBL" id="JACAZI010000007">
    <property type="protein sequence ID" value="KAF7356069.1"/>
    <property type="molecule type" value="Genomic_DNA"/>
</dbReference>
<sequence length="707" mass="78965">MVSRAKSDRVKGHENSRRKELNVKAALHEYEREQAKPAEFGKAKSIKAIAESHNVPYATLHRRIHGGRSIGEANQEKQKLTVVQEWSLVQFILEAAERGFPLSHAQIVQYADAVRQATLGADCEGVGVKWVFAFLDRHHQELRPFWSKALDTQRARSLNPEAVKSWVALVQKYVVDMGVSPDRVYGMDESGFPTGYTGKERVIGARGTKTQHKQGGASRQNITALVTIRGDGEMVVPPMIIFPGVNFQTAWGNGNTIKAFIAKSVNGWTNGELGYLWLTKVFDPATKAEANGLPRVLLLDGHSSHYTEKFVNFARANNIILLGYPPHCTHALQGLDVVCFAKMKSCWQSKIVAFEAEKMREVSKAEFLSVWAPAYVEAFDESTVRAAFKVTGVVPFNPNFVTEEQMKPSVATSTRAEFPMPQPSPVKAIVDAMRMHPPTRFDLSPSHLAPGTPTPQTPMGRRPRDDDDELENIDPALLSPSKRVRTLYAHLGRSSTASLLLRSPKIKSYNNPILAPVIQHVPHAVPTPDWSLATPGSSKDPYKTRGQLEAEIVELQKQLALAHQNVEVRDQIIEEGNATMVYQNMGLRKMNEALHQQEEKAATDRARLFKGKAQCLSSDEFFEALKEIETNRTTREAGKEAKKVERQRKKEAREELEKEWAEMKRKHAVLVEAWEKECAELTELGTKKKDLPSKPKLGKKAAAPSRG</sequence>
<feature type="compositionally biased region" description="Basic and acidic residues" evidence="3">
    <location>
        <begin position="634"/>
        <end position="644"/>
    </location>
</feature>
<dbReference type="Gene3D" id="3.30.420.10">
    <property type="entry name" value="Ribonuclease H-like superfamily/Ribonuclease H"/>
    <property type="match status" value="1"/>
</dbReference>
<feature type="region of interest" description="Disordered" evidence="3">
    <location>
        <begin position="1"/>
        <end position="21"/>
    </location>
</feature>
<dbReference type="Proteomes" id="UP000620124">
    <property type="component" value="Unassembled WGS sequence"/>
</dbReference>
<dbReference type="InterPro" id="IPR036397">
    <property type="entry name" value="RNaseH_sf"/>
</dbReference>
<feature type="coiled-coil region" evidence="2">
    <location>
        <begin position="545"/>
        <end position="607"/>
    </location>
</feature>
<dbReference type="InterPro" id="IPR050863">
    <property type="entry name" value="CenT-Element_Derived"/>
</dbReference>
<dbReference type="AlphaFoldDB" id="A0A8H6YBS0"/>
<dbReference type="InterPro" id="IPR004875">
    <property type="entry name" value="DDE_SF_endonuclease_dom"/>
</dbReference>
<evidence type="ECO:0000313" key="5">
    <source>
        <dbReference type="EMBL" id="KAF7356069.1"/>
    </source>
</evidence>
<accession>A0A8H6YBS0</accession>
<evidence type="ECO:0000256" key="1">
    <source>
        <dbReference type="ARBA" id="ARBA00023125"/>
    </source>
</evidence>
<evidence type="ECO:0000256" key="2">
    <source>
        <dbReference type="SAM" id="Coils"/>
    </source>
</evidence>
<dbReference type="Pfam" id="PF03184">
    <property type="entry name" value="DDE_1"/>
    <property type="match status" value="1"/>
</dbReference>
<gene>
    <name evidence="5" type="ORF">MVEN_00936700</name>
</gene>
<name>A0A8H6YBS0_9AGAR</name>
<evidence type="ECO:0000313" key="6">
    <source>
        <dbReference type="Proteomes" id="UP000620124"/>
    </source>
</evidence>
<dbReference type="PANTHER" id="PTHR19303">
    <property type="entry name" value="TRANSPOSON"/>
    <property type="match status" value="1"/>
</dbReference>
<proteinExistence type="predicted"/>
<feature type="region of interest" description="Disordered" evidence="3">
    <location>
        <begin position="634"/>
        <end position="656"/>
    </location>
</feature>
<comment type="caution">
    <text evidence="5">The sequence shown here is derived from an EMBL/GenBank/DDBJ whole genome shotgun (WGS) entry which is preliminary data.</text>
</comment>
<dbReference type="InterPro" id="IPR006600">
    <property type="entry name" value="HTH_CenpB_DNA-bd_dom"/>
</dbReference>
<dbReference type="GO" id="GO:0003677">
    <property type="term" value="F:DNA binding"/>
    <property type="evidence" value="ECO:0007669"/>
    <property type="project" value="UniProtKB-KW"/>
</dbReference>
<feature type="region of interest" description="Disordered" evidence="3">
    <location>
        <begin position="440"/>
        <end position="472"/>
    </location>
</feature>
<feature type="compositionally biased region" description="Basic and acidic residues" evidence="3">
    <location>
        <begin position="684"/>
        <end position="693"/>
    </location>
</feature>
<dbReference type="GO" id="GO:0005634">
    <property type="term" value="C:nucleus"/>
    <property type="evidence" value="ECO:0007669"/>
    <property type="project" value="TreeGrafter"/>
</dbReference>
<dbReference type="PROSITE" id="PS51253">
    <property type="entry name" value="HTH_CENPB"/>
    <property type="match status" value="1"/>
</dbReference>
<evidence type="ECO:0000259" key="4">
    <source>
        <dbReference type="PROSITE" id="PS51253"/>
    </source>
</evidence>
<dbReference type="PANTHER" id="PTHR19303:SF74">
    <property type="entry name" value="POGO TRANSPOSABLE ELEMENT WITH KRAB DOMAIN"/>
    <property type="match status" value="1"/>
</dbReference>
<reference evidence="5" key="1">
    <citation type="submission" date="2020-05" db="EMBL/GenBank/DDBJ databases">
        <title>Mycena genomes resolve the evolution of fungal bioluminescence.</title>
        <authorList>
            <person name="Tsai I.J."/>
        </authorList>
    </citation>
    <scope>NUCLEOTIDE SEQUENCE</scope>
    <source>
        <strain evidence="5">CCC161011</strain>
    </source>
</reference>
<protein>
    <recommendedName>
        <fullName evidence="4">HTH CENPB-type domain-containing protein</fullName>
    </recommendedName>
</protein>
<feature type="domain" description="HTH CENPB-type" evidence="4">
    <location>
        <begin position="72"/>
        <end position="144"/>
    </location>
</feature>
<keyword evidence="6" id="KW-1185">Reference proteome</keyword>
<organism evidence="5 6">
    <name type="scientific">Mycena venus</name>
    <dbReference type="NCBI Taxonomy" id="2733690"/>
    <lineage>
        <taxon>Eukaryota</taxon>
        <taxon>Fungi</taxon>
        <taxon>Dikarya</taxon>
        <taxon>Basidiomycota</taxon>
        <taxon>Agaricomycotina</taxon>
        <taxon>Agaricomycetes</taxon>
        <taxon>Agaricomycetidae</taxon>
        <taxon>Agaricales</taxon>
        <taxon>Marasmiineae</taxon>
        <taxon>Mycenaceae</taxon>
        <taxon>Mycena</taxon>
    </lineage>
</organism>
<evidence type="ECO:0000256" key="3">
    <source>
        <dbReference type="SAM" id="MobiDB-lite"/>
    </source>
</evidence>